<proteinExistence type="predicted"/>
<keyword evidence="1" id="KW-0175">Coiled coil</keyword>
<evidence type="ECO:0000313" key="2">
    <source>
        <dbReference type="EMBL" id="GJT36289.1"/>
    </source>
</evidence>
<evidence type="ECO:0000256" key="1">
    <source>
        <dbReference type="SAM" id="Coils"/>
    </source>
</evidence>
<sequence>MINKLQIEENKVESLKRDKAATENLLQEITDKKDAELATQKEHNMNALTAANEAKARVDSRANDEARTDCYAGLYLYLSNSIENGKPRAPQRSAG</sequence>
<evidence type="ECO:0000313" key="3">
    <source>
        <dbReference type="Proteomes" id="UP001151760"/>
    </source>
</evidence>
<keyword evidence="3" id="KW-1185">Reference proteome</keyword>
<protein>
    <submittedName>
        <fullName evidence="2">Uncharacterized protein</fullName>
    </submittedName>
</protein>
<dbReference type="EMBL" id="BQNB010015124">
    <property type="protein sequence ID" value="GJT36289.1"/>
    <property type="molecule type" value="Genomic_DNA"/>
</dbReference>
<dbReference type="PANTHER" id="PTHR47347:SF2">
    <property type="entry name" value="GOLGIN CANDIDATE 5"/>
    <property type="match status" value="1"/>
</dbReference>
<accession>A0ABQ5DBE9</accession>
<reference evidence="2" key="1">
    <citation type="journal article" date="2022" name="Int. J. Mol. Sci.">
        <title>Draft Genome of Tanacetum Coccineum: Genomic Comparison of Closely Related Tanacetum-Family Plants.</title>
        <authorList>
            <person name="Yamashiro T."/>
            <person name="Shiraishi A."/>
            <person name="Nakayama K."/>
            <person name="Satake H."/>
        </authorList>
    </citation>
    <scope>NUCLEOTIDE SEQUENCE</scope>
</reference>
<name>A0ABQ5DBE9_9ASTR</name>
<organism evidence="2 3">
    <name type="scientific">Tanacetum coccineum</name>
    <dbReference type="NCBI Taxonomy" id="301880"/>
    <lineage>
        <taxon>Eukaryota</taxon>
        <taxon>Viridiplantae</taxon>
        <taxon>Streptophyta</taxon>
        <taxon>Embryophyta</taxon>
        <taxon>Tracheophyta</taxon>
        <taxon>Spermatophyta</taxon>
        <taxon>Magnoliopsida</taxon>
        <taxon>eudicotyledons</taxon>
        <taxon>Gunneridae</taxon>
        <taxon>Pentapetalae</taxon>
        <taxon>asterids</taxon>
        <taxon>campanulids</taxon>
        <taxon>Asterales</taxon>
        <taxon>Asteraceae</taxon>
        <taxon>Asteroideae</taxon>
        <taxon>Anthemideae</taxon>
        <taxon>Anthemidinae</taxon>
        <taxon>Tanacetum</taxon>
    </lineage>
</organism>
<reference evidence="2" key="2">
    <citation type="submission" date="2022-01" db="EMBL/GenBank/DDBJ databases">
        <authorList>
            <person name="Yamashiro T."/>
            <person name="Shiraishi A."/>
            <person name="Satake H."/>
            <person name="Nakayama K."/>
        </authorList>
    </citation>
    <scope>NUCLEOTIDE SEQUENCE</scope>
</reference>
<comment type="caution">
    <text evidence="2">The sequence shown here is derived from an EMBL/GenBank/DDBJ whole genome shotgun (WGS) entry which is preliminary data.</text>
</comment>
<gene>
    <name evidence="2" type="ORF">Tco_0926708</name>
</gene>
<dbReference type="PANTHER" id="PTHR47347">
    <property type="entry name" value="GOLGIN CANDIDATE 5"/>
    <property type="match status" value="1"/>
</dbReference>
<dbReference type="Proteomes" id="UP001151760">
    <property type="component" value="Unassembled WGS sequence"/>
</dbReference>
<feature type="coiled-coil region" evidence="1">
    <location>
        <begin position="5"/>
        <end position="32"/>
    </location>
</feature>